<dbReference type="EMBL" id="FYDG01000001">
    <property type="protein sequence ID" value="SNB60276.1"/>
    <property type="molecule type" value="Genomic_DNA"/>
</dbReference>
<dbReference type="OrthoDB" id="194599at2"/>
<dbReference type="NCBIfam" id="NF033788">
    <property type="entry name" value="HTH_metalloreg"/>
    <property type="match status" value="1"/>
</dbReference>
<dbReference type="GO" id="GO:0003700">
    <property type="term" value="F:DNA-binding transcription factor activity"/>
    <property type="evidence" value="ECO:0007669"/>
    <property type="project" value="InterPro"/>
</dbReference>
<keyword evidence="2" id="KW-0238">DNA-binding</keyword>
<dbReference type="CDD" id="cd00090">
    <property type="entry name" value="HTH_ARSR"/>
    <property type="match status" value="1"/>
</dbReference>
<organism evidence="5 6">
    <name type="scientific">Rhodoblastus acidophilus</name>
    <name type="common">Rhodopseudomonas acidophila</name>
    <dbReference type="NCBI Taxonomy" id="1074"/>
    <lineage>
        <taxon>Bacteria</taxon>
        <taxon>Pseudomonadati</taxon>
        <taxon>Pseudomonadota</taxon>
        <taxon>Alphaproteobacteria</taxon>
        <taxon>Hyphomicrobiales</taxon>
        <taxon>Rhodoblastaceae</taxon>
        <taxon>Rhodoblastus</taxon>
    </lineage>
</organism>
<evidence type="ECO:0000259" key="4">
    <source>
        <dbReference type="PROSITE" id="PS50987"/>
    </source>
</evidence>
<dbReference type="PROSITE" id="PS50987">
    <property type="entry name" value="HTH_ARSR_2"/>
    <property type="match status" value="1"/>
</dbReference>
<dbReference type="Proteomes" id="UP000198418">
    <property type="component" value="Unassembled WGS sequence"/>
</dbReference>
<dbReference type="InterPro" id="IPR036388">
    <property type="entry name" value="WH-like_DNA-bd_sf"/>
</dbReference>
<dbReference type="Gene3D" id="1.10.10.10">
    <property type="entry name" value="Winged helix-like DNA-binding domain superfamily/Winged helix DNA-binding domain"/>
    <property type="match status" value="1"/>
</dbReference>
<dbReference type="PANTHER" id="PTHR43132">
    <property type="entry name" value="ARSENICAL RESISTANCE OPERON REPRESSOR ARSR-RELATED"/>
    <property type="match status" value="1"/>
</dbReference>
<dbReference type="PANTHER" id="PTHR43132:SF2">
    <property type="entry name" value="ARSENICAL RESISTANCE OPERON REPRESSOR ARSR-RELATED"/>
    <property type="match status" value="1"/>
</dbReference>
<dbReference type="SMART" id="SM00418">
    <property type="entry name" value="HTH_ARSR"/>
    <property type="match status" value="1"/>
</dbReference>
<dbReference type="InterPro" id="IPR011991">
    <property type="entry name" value="ArsR-like_HTH"/>
</dbReference>
<dbReference type="InterPro" id="IPR036390">
    <property type="entry name" value="WH_DNA-bd_sf"/>
</dbReference>
<evidence type="ECO:0000256" key="1">
    <source>
        <dbReference type="ARBA" id="ARBA00023015"/>
    </source>
</evidence>
<dbReference type="GO" id="GO:0003677">
    <property type="term" value="F:DNA binding"/>
    <property type="evidence" value="ECO:0007669"/>
    <property type="project" value="UniProtKB-KW"/>
</dbReference>
<sequence>MAVKRNTFPVEAASEFVKSFANPTRLRLLCALKHAERSVGELAEAAGVPVVSASQQLANLRRDHLVVARRRHQAVIYRLADDTVSRFIEALADCFCPSQPNHGGMCDPDPPAQERF</sequence>
<evidence type="ECO:0000256" key="2">
    <source>
        <dbReference type="ARBA" id="ARBA00023125"/>
    </source>
</evidence>
<protein>
    <submittedName>
        <fullName evidence="5">Transcriptional regulator, ArsR family</fullName>
    </submittedName>
</protein>
<dbReference type="InterPro" id="IPR001845">
    <property type="entry name" value="HTH_ArsR_DNA-bd_dom"/>
</dbReference>
<name>A0A212QLU0_RHOAC</name>
<keyword evidence="6" id="KW-1185">Reference proteome</keyword>
<dbReference type="RefSeq" id="WP_088519209.1">
    <property type="nucleotide sequence ID" value="NZ_FYDG01000001.1"/>
</dbReference>
<reference evidence="6" key="1">
    <citation type="submission" date="2017-06" db="EMBL/GenBank/DDBJ databases">
        <authorList>
            <person name="Varghese N."/>
            <person name="Submissions S."/>
        </authorList>
    </citation>
    <scope>NUCLEOTIDE SEQUENCE [LARGE SCALE GENOMIC DNA]</scope>
    <source>
        <strain evidence="6">DSM 137</strain>
    </source>
</reference>
<evidence type="ECO:0000313" key="6">
    <source>
        <dbReference type="Proteomes" id="UP000198418"/>
    </source>
</evidence>
<gene>
    <name evidence="5" type="ORF">SAMN06265338_101776</name>
</gene>
<proteinExistence type="predicted"/>
<dbReference type="SUPFAM" id="SSF46785">
    <property type="entry name" value="Winged helix' DNA-binding domain"/>
    <property type="match status" value="1"/>
</dbReference>
<feature type="domain" description="HTH arsR-type" evidence="4">
    <location>
        <begin position="5"/>
        <end position="99"/>
    </location>
</feature>
<evidence type="ECO:0000313" key="5">
    <source>
        <dbReference type="EMBL" id="SNB60276.1"/>
    </source>
</evidence>
<dbReference type="InterPro" id="IPR051011">
    <property type="entry name" value="Metal_resp_trans_reg"/>
</dbReference>
<keyword evidence="3" id="KW-0804">Transcription</keyword>
<accession>A0A212QLU0</accession>
<dbReference type="AlphaFoldDB" id="A0A212QLU0"/>
<dbReference type="Pfam" id="PF01022">
    <property type="entry name" value="HTH_5"/>
    <property type="match status" value="1"/>
</dbReference>
<keyword evidence="1" id="KW-0805">Transcription regulation</keyword>
<evidence type="ECO:0000256" key="3">
    <source>
        <dbReference type="ARBA" id="ARBA00023163"/>
    </source>
</evidence>